<keyword evidence="2" id="KW-0378">Hydrolase</keyword>
<dbReference type="CDD" id="cd03443">
    <property type="entry name" value="PaaI_thioesterase"/>
    <property type="match status" value="1"/>
</dbReference>
<dbReference type="RefSeq" id="WP_156206018.1">
    <property type="nucleotide sequence ID" value="NZ_WHPN01000262.1"/>
</dbReference>
<keyword evidence="6" id="KW-1185">Reference proteome</keyword>
<dbReference type="EMBL" id="WHPN01000262">
    <property type="protein sequence ID" value="KAF4408837.1"/>
    <property type="molecule type" value="Genomic_DNA"/>
</dbReference>
<dbReference type="InterPro" id="IPR006683">
    <property type="entry name" value="Thioestr_dom"/>
</dbReference>
<dbReference type="InterPro" id="IPR003736">
    <property type="entry name" value="PAAI_dom"/>
</dbReference>
<evidence type="ECO:0000256" key="3">
    <source>
        <dbReference type="SAM" id="MobiDB-lite"/>
    </source>
</evidence>
<reference evidence="5 6" key="1">
    <citation type="submission" date="2019-10" db="EMBL/GenBank/DDBJ databases">
        <title>Streptomyces tenebrisbrunneis sp.nov., an endogenous actinomycete isolated from of Lycium ruthenicum.</title>
        <authorList>
            <person name="Ma L."/>
        </authorList>
    </citation>
    <scope>NUCLEOTIDE SEQUENCE [LARGE SCALE GENOMIC DNA]</scope>
    <source>
        <strain evidence="5 6">TRM 66187</strain>
    </source>
</reference>
<evidence type="ECO:0000256" key="2">
    <source>
        <dbReference type="ARBA" id="ARBA00022801"/>
    </source>
</evidence>
<dbReference type="Gene3D" id="3.10.129.10">
    <property type="entry name" value="Hotdog Thioesterase"/>
    <property type="match status" value="1"/>
</dbReference>
<comment type="similarity">
    <text evidence="1">Belongs to the thioesterase PaaI family.</text>
</comment>
<comment type="caution">
    <text evidence="5">The sequence shown here is derived from an EMBL/GenBank/DDBJ whole genome shotgun (WGS) entry which is preliminary data.</text>
</comment>
<accession>A0ABQ7FIU1</accession>
<gene>
    <name evidence="5" type="ORF">GCU69_12155</name>
</gene>
<sequence length="166" mass="17089">MPDRPAAGSPDGQPSGIPAEIPDGLRQLVAAMPYAERLGLTLEEASADRVRGTLDWAEDLCTLGGVLHGGVLMSLADTVGAVCAYLNLPAGASTATVESKSNLFRAVRSGTVRATAGPLHVGRSLIVVQTSLEDDRGRAVAHTVQTQTVQIPTAQARTVPASGPAR</sequence>
<evidence type="ECO:0000256" key="1">
    <source>
        <dbReference type="ARBA" id="ARBA00008324"/>
    </source>
</evidence>
<dbReference type="SUPFAM" id="SSF54637">
    <property type="entry name" value="Thioesterase/thiol ester dehydrase-isomerase"/>
    <property type="match status" value="1"/>
</dbReference>
<evidence type="ECO:0000313" key="6">
    <source>
        <dbReference type="Proteomes" id="UP000621266"/>
    </source>
</evidence>
<dbReference type="NCBIfam" id="TIGR00369">
    <property type="entry name" value="unchar_dom_1"/>
    <property type="match status" value="1"/>
</dbReference>
<dbReference type="PANTHER" id="PTHR43240:SF5">
    <property type="entry name" value="1,4-DIHYDROXY-2-NAPHTHOYL-COA THIOESTERASE 1"/>
    <property type="match status" value="1"/>
</dbReference>
<dbReference type="Pfam" id="PF03061">
    <property type="entry name" value="4HBT"/>
    <property type="match status" value="1"/>
</dbReference>
<proteinExistence type="inferred from homology"/>
<dbReference type="InterPro" id="IPR029069">
    <property type="entry name" value="HotDog_dom_sf"/>
</dbReference>
<feature type="region of interest" description="Disordered" evidence="3">
    <location>
        <begin position="1"/>
        <end position="20"/>
    </location>
</feature>
<name>A0ABQ7FIU1_9ACTN</name>
<organism evidence="5 6">
    <name type="scientific">Streptomyces lycii</name>
    <dbReference type="NCBI Taxonomy" id="2654337"/>
    <lineage>
        <taxon>Bacteria</taxon>
        <taxon>Bacillati</taxon>
        <taxon>Actinomycetota</taxon>
        <taxon>Actinomycetes</taxon>
        <taxon>Kitasatosporales</taxon>
        <taxon>Streptomycetaceae</taxon>
        <taxon>Streptomyces</taxon>
    </lineage>
</organism>
<evidence type="ECO:0000313" key="5">
    <source>
        <dbReference type="EMBL" id="KAF4408837.1"/>
    </source>
</evidence>
<protein>
    <submittedName>
        <fullName evidence="5">PaaI family thioesterase</fullName>
    </submittedName>
</protein>
<feature type="domain" description="Thioesterase" evidence="4">
    <location>
        <begin position="64"/>
        <end position="140"/>
    </location>
</feature>
<dbReference type="Proteomes" id="UP000621266">
    <property type="component" value="Unassembled WGS sequence"/>
</dbReference>
<evidence type="ECO:0000259" key="4">
    <source>
        <dbReference type="Pfam" id="PF03061"/>
    </source>
</evidence>
<dbReference type="PANTHER" id="PTHR43240">
    <property type="entry name" value="1,4-DIHYDROXY-2-NAPHTHOYL-COA THIOESTERASE 1"/>
    <property type="match status" value="1"/>
</dbReference>